<comment type="caution">
    <text evidence="1">The sequence shown here is derived from an EMBL/GenBank/DDBJ whole genome shotgun (WGS) entry which is preliminary data.</text>
</comment>
<protein>
    <submittedName>
        <fullName evidence="1">Unnamed protein product</fullName>
    </submittedName>
</protein>
<dbReference type="EMBL" id="BSXT01000037">
    <property type="protein sequence ID" value="GMF15599.1"/>
    <property type="molecule type" value="Genomic_DNA"/>
</dbReference>
<name>A0A9W6TMI0_9STRA</name>
<dbReference type="Proteomes" id="UP001165121">
    <property type="component" value="Unassembled WGS sequence"/>
</dbReference>
<dbReference type="AlphaFoldDB" id="A0A9W6TMI0"/>
<evidence type="ECO:0000313" key="1">
    <source>
        <dbReference type="EMBL" id="GMF15599.1"/>
    </source>
</evidence>
<dbReference type="OrthoDB" id="108286at2759"/>
<organism evidence="1 2">
    <name type="scientific">Phytophthora fragariaefolia</name>
    <dbReference type="NCBI Taxonomy" id="1490495"/>
    <lineage>
        <taxon>Eukaryota</taxon>
        <taxon>Sar</taxon>
        <taxon>Stramenopiles</taxon>
        <taxon>Oomycota</taxon>
        <taxon>Peronosporomycetes</taxon>
        <taxon>Peronosporales</taxon>
        <taxon>Peronosporaceae</taxon>
        <taxon>Phytophthora</taxon>
    </lineage>
</organism>
<reference evidence="1" key="1">
    <citation type="submission" date="2023-04" db="EMBL/GenBank/DDBJ databases">
        <title>Phytophthora fragariaefolia NBRC 109709.</title>
        <authorList>
            <person name="Ichikawa N."/>
            <person name="Sato H."/>
            <person name="Tonouchi N."/>
        </authorList>
    </citation>
    <scope>NUCLEOTIDE SEQUENCE</scope>
    <source>
        <strain evidence="1">NBRC 109709</strain>
    </source>
</reference>
<evidence type="ECO:0000313" key="2">
    <source>
        <dbReference type="Proteomes" id="UP001165121"/>
    </source>
</evidence>
<sequence>MNDMDGENGDEFEDERNEIHFEDCAHELAFLPDLTVPASTNLDYDAPNVKNPTLDPIAQLKLVETLHRHEEITSLSHTTP</sequence>
<gene>
    <name evidence="1" type="ORF">Pfra01_000048700</name>
</gene>
<proteinExistence type="predicted"/>
<accession>A0A9W6TMI0</accession>
<keyword evidence="2" id="KW-1185">Reference proteome</keyword>